<dbReference type="Gene3D" id="3.90.1300.10">
    <property type="entry name" value="Amidase signature (AS) domain"/>
    <property type="match status" value="1"/>
</dbReference>
<dbReference type="PANTHER" id="PTHR11895">
    <property type="entry name" value="TRANSAMIDASE"/>
    <property type="match status" value="1"/>
</dbReference>
<keyword evidence="4" id="KW-1185">Reference proteome</keyword>
<dbReference type="NCBIfam" id="NF005687">
    <property type="entry name" value="PRK07487.1"/>
    <property type="match status" value="1"/>
</dbReference>
<evidence type="ECO:0000259" key="2">
    <source>
        <dbReference type="Pfam" id="PF01425"/>
    </source>
</evidence>
<comment type="similarity">
    <text evidence="1">Belongs to the amidase family.</text>
</comment>
<evidence type="ECO:0000256" key="1">
    <source>
        <dbReference type="ARBA" id="ARBA00009199"/>
    </source>
</evidence>
<dbReference type="PANTHER" id="PTHR11895:SF7">
    <property type="entry name" value="GLUTAMYL-TRNA(GLN) AMIDOTRANSFERASE SUBUNIT A, MITOCHONDRIAL"/>
    <property type="match status" value="1"/>
</dbReference>
<comment type="caution">
    <text evidence="3">The sequence shown here is derived from an EMBL/GenBank/DDBJ whole genome shotgun (WGS) entry which is preliminary data.</text>
</comment>
<gene>
    <name evidence="3" type="ORF">OOZ53_02335</name>
</gene>
<dbReference type="Pfam" id="PF01425">
    <property type="entry name" value="Amidase"/>
    <property type="match status" value="1"/>
</dbReference>
<organism evidence="3 4">
    <name type="scientific">Hoeflea poritis</name>
    <dbReference type="NCBI Taxonomy" id="2993659"/>
    <lineage>
        <taxon>Bacteria</taxon>
        <taxon>Pseudomonadati</taxon>
        <taxon>Pseudomonadota</taxon>
        <taxon>Alphaproteobacteria</taxon>
        <taxon>Hyphomicrobiales</taxon>
        <taxon>Rhizobiaceae</taxon>
        <taxon>Hoeflea</taxon>
    </lineage>
</organism>
<dbReference type="InterPro" id="IPR036928">
    <property type="entry name" value="AS_sf"/>
</dbReference>
<evidence type="ECO:0000313" key="3">
    <source>
        <dbReference type="EMBL" id="MDA4844164.1"/>
    </source>
</evidence>
<name>A0ABT4VHT9_9HYPH</name>
<dbReference type="InterPro" id="IPR000120">
    <property type="entry name" value="Amidase"/>
</dbReference>
<accession>A0ABT4VHT9</accession>
<sequence>MTERPLWQMSACDLADAIAAGTISSKEAVTAAVDRMRERNGGINAVVDDFGDEAIVEAEAMDMQLRQSGPVGPLHGVPVTIKENVDQAGKATPNGVTAFKDVIAPADSPVAANFKKAGAIVIGRTNTPEFSFRVTTVNELHGRTFNPWNDWATAGGSSGGAAAAVMSGMGALAHGNDIAGSLRFPPAATGATSVKPSLGRVPAYNPSAPAERGLLAQLMSVQGVIAREVRDVRLAMRELVRPDPRDPWMVPLPLDAAPLEGPVRVAFTKNTFEFDLDPAVEKALDTARDALVDAGYEVFEVEPPLVREIAHEAGKCLFGEVKALMAKDIDAYGSDTINAIFKDYFEYFGAYEGDDLLRGLARRSHYAREWSLFLEEYPLVLTPFLPHPTYSWDCDTKGVDGVVDALGSSVYGYSMNFVGLPAGNVPANYNDGLPVGIQIVGRRFREDLILDACEAVEQRVGVMAERLFERG</sequence>
<dbReference type="Proteomes" id="UP001148313">
    <property type="component" value="Unassembled WGS sequence"/>
</dbReference>
<feature type="domain" description="Amidase" evidence="2">
    <location>
        <begin position="27"/>
        <end position="450"/>
    </location>
</feature>
<dbReference type="EMBL" id="JAPJZH010000001">
    <property type="protein sequence ID" value="MDA4844164.1"/>
    <property type="molecule type" value="Genomic_DNA"/>
</dbReference>
<dbReference type="InterPro" id="IPR023631">
    <property type="entry name" value="Amidase_dom"/>
</dbReference>
<reference evidence="3" key="1">
    <citation type="submission" date="2022-11" db="EMBL/GenBank/DDBJ databases">
        <title>Hoeflea poritis sp. nov., isolated from scleractinian coral Porites lutea.</title>
        <authorList>
            <person name="Zhang G."/>
            <person name="Wei Q."/>
            <person name="Cai L."/>
        </authorList>
    </citation>
    <scope>NUCLEOTIDE SEQUENCE</scope>
    <source>
        <strain evidence="3">E7-10</strain>
    </source>
</reference>
<evidence type="ECO:0000313" key="4">
    <source>
        <dbReference type="Proteomes" id="UP001148313"/>
    </source>
</evidence>
<protein>
    <submittedName>
        <fullName evidence="3">Amidase family protein</fullName>
    </submittedName>
</protein>
<dbReference type="RefSeq" id="WP_271087687.1">
    <property type="nucleotide sequence ID" value="NZ_JAPJZH010000001.1"/>
</dbReference>
<dbReference type="SUPFAM" id="SSF75304">
    <property type="entry name" value="Amidase signature (AS) enzymes"/>
    <property type="match status" value="1"/>
</dbReference>
<proteinExistence type="inferred from homology"/>